<dbReference type="GO" id="GO:0010038">
    <property type="term" value="P:response to metal ion"/>
    <property type="evidence" value="ECO:0007669"/>
    <property type="project" value="InterPro"/>
</dbReference>
<dbReference type="Pfam" id="PF03091">
    <property type="entry name" value="CutA1"/>
    <property type="match status" value="1"/>
</dbReference>
<dbReference type="PANTHER" id="PTHR23419">
    <property type="entry name" value="DIVALENT CATION TOLERANCE CUTA-RELATED"/>
    <property type="match status" value="1"/>
</dbReference>
<dbReference type="SUPFAM" id="SSF54913">
    <property type="entry name" value="GlnB-like"/>
    <property type="match status" value="1"/>
</dbReference>
<accession>A0A5B8RA51</accession>
<reference evidence="2" key="1">
    <citation type="submission" date="2019-06" db="EMBL/GenBank/DDBJ databases">
        <authorList>
            <person name="Murdoch R.W."/>
            <person name="Fathepure B."/>
        </authorList>
    </citation>
    <scope>NUCLEOTIDE SEQUENCE</scope>
</reference>
<protein>
    <submittedName>
        <fullName evidence="2">Divalent-cation tolerance protein CutA</fullName>
    </submittedName>
</protein>
<dbReference type="InterPro" id="IPR015867">
    <property type="entry name" value="N-reg_PII/ATP_PRibTrfase_C"/>
</dbReference>
<dbReference type="AlphaFoldDB" id="A0A5B8RA51"/>
<gene>
    <name evidence="2" type="primary">cutA</name>
    <name evidence="2" type="ORF">KBTEX_01117</name>
</gene>
<proteinExistence type="inferred from homology"/>
<sequence>MIVSSSGQSIAVRPCQRRRPGVPLWVGVAMVQFNRRAAAGRHPFPQNRPVEVPVSEPHLVALSTCPDRETAERIADALVGGHHAACVNIIPGLTSVYRWAGEVHHDPELLLVAKTTREAFPRLEAAIRENHPDELPEIIAVPIAAGLAGYLQWVTEQTAGAAAD</sequence>
<name>A0A5B8RA51_9ZZZZ</name>
<dbReference type="InterPro" id="IPR011322">
    <property type="entry name" value="N-reg_PII-like_a/b"/>
</dbReference>
<dbReference type="GO" id="GO:0005507">
    <property type="term" value="F:copper ion binding"/>
    <property type="evidence" value="ECO:0007669"/>
    <property type="project" value="TreeGrafter"/>
</dbReference>
<evidence type="ECO:0000256" key="1">
    <source>
        <dbReference type="ARBA" id="ARBA00010169"/>
    </source>
</evidence>
<evidence type="ECO:0000313" key="2">
    <source>
        <dbReference type="EMBL" id="QEA04808.1"/>
    </source>
</evidence>
<comment type="similarity">
    <text evidence="1">Belongs to the CutA family.</text>
</comment>
<organism evidence="2">
    <name type="scientific">uncultured organism</name>
    <dbReference type="NCBI Taxonomy" id="155900"/>
    <lineage>
        <taxon>unclassified sequences</taxon>
        <taxon>environmental samples</taxon>
    </lineage>
</organism>
<dbReference type="EMBL" id="MN079089">
    <property type="protein sequence ID" value="QEA04808.1"/>
    <property type="molecule type" value="Genomic_DNA"/>
</dbReference>
<dbReference type="Gene3D" id="3.30.70.120">
    <property type="match status" value="1"/>
</dbReference>
<dbReference type="PANTHER" id="PTHR23419:SF8">
    <property type="entry name" value="FI09726P"/>
    <property type="match status" value="1"/>
</dbReference>
<dbReference type="InterPro" id="IPR004323">
    <property type="entry name" value="Ion_tolerance_CutA"/>
</dbReference>